<dbReference type="EMBL" id="PJAF01000001">
    <property type="protein sequence ID" value="PKF69613.1"/>
    <property type="molecule type" value="Genomic_DNA"/>
</dbReference>
<dbReference type="PANTHER" id="PTHR21262">
    <property type="entry name" value="GUANOSINE-3',5'-BIS DIPHOSPHATE 3'-PYROPHOSPHOHYDROLASE"/>
    <property type="match status" value="1"/>
</dbReference>
<dbReference type="PROSITE" id="PS51880">
    <property type="entry name" value="TGS"/>
    <property type="match status" value="1"/>
</dbReference>
<dbReference type="GO" id="GO:0008728">
    <property type="term" value="F:GTP diphosphokinase activity"/>
    <property type="evidence" value="ECO:0007669"/>
    <property type="project" value="UniProtKB-EC"/>
</dbReference>
<dbReference type="PANTHER" id="PTHR21262:SF31">
    <property type="entry name" value="GTP PYROPHOSPHOKINASE"/>
    <property type="match status" value="1"/>
</dbReference>
<evidence type="ECO:0000313" key="7">
    <source>
        <dbReference type="EMBL" id="PKF69613.1"/>
    </source>
</evidence>
<dbReference type="Pfam" id="PF13291">
    <property type="entry name" value="ACT_4"/>
    <property type="match status" value="1"/>
</dbReference>
<dbReference type="InterPro" id="IPR004811">
    <property type="entry name" value="RelA/Spo_fam"/>
</dbReference>
<dbReference type="SMART" id="SM00471">
    <property type="entry name" value="HDc"/>
    <property type="match status" value="1"/>
</dbReference>
<dbReference type="CDD" id="cd01668">
    <property type="entry name" value="TGS_RSH"/>
    <property type="match status" value="1"/>
</dbReference>
<gene>
    <name evidence="7" type="ORF">CXB45_00130</name>
</gene>
<dbReference type="SUPFAM" id="SSF55021">
    <property type="entry name" value="ACT-like"/>
    <property type="match status" value="1"/>
</dbReference>
<dbReference type="SUPFAM" id="SSF109604">
    <property type="entry name" value="HD-domain/PDEase-like"/>
    <property type="match status" value="1"/>
</dbReference>
<dbReference type="SUPFAM" id="SSF81301">
    <property type="entry name" value="Nucleotidyltransferase"/>
    <property type="match status" value="1"/>
</dbReference>
<dbReference type="SMART" id="SM00954">
    <property type="entry name" value="RelA_SpoT"/>
    <property type="match status" value="1"/>
</dbReference>
<feature type="domain" description="TGS" evidence="6">
    <location>
        <begin position="419"/>
        <end position="480"/>
    </location>
</feature>
<dbReference type="OrthoDB" id="9805041at2"/>
<comment type="caution">
    <text evidence="7">The sequence shown here is derived from an EMBL/GenBank/DDBJ whole genome shotgun (WGS) entry which is preliminary data.</text>
</comment>
<comment type="catalytic activity">
    <reaction evidence="2">
        <text>GTP + ATP = guanosine 3'-diphosphate 5'-triphosphate + AMP</text>
        <dbReference type="Rhea" id="RHEA:22088"/>
        <dbReference type="ChEBI" id="CHEBI:30616"/>
        <dbReference type="ChEBI" id="CHEBI:37565"/>
        <dbReference type="ChEBI" id="CHEBI:142410"/>
        <dbReference type="ChEBI" id="CHEBI:456215"/>
        <dbReference type="EC" id="2.7.6.5"/>
    </reaction>
</comment>
<dbReference type="PROSITE" id="PS51671">
    <property type="entry name" value="ACT"/>
    <property type="match status" value="1"/>
</dbReference>
<dbReference type="InterPro" id="IPR003607">
    <property type="entry name" value="HD/PDEase_dom"/>
</dbReference>
<comment type="pathway">
    <text evidence="1">Purine metabolism; ppGpp biosynthesis; ppGpp from GTP: step 1/2.</text>
</comment>
<comment type="similarity">
    <text evidence="3">Belongs to the relA/spoT family.</text>
</comment>
<dbReference type="InterPro" id="IPR045865">
    <property type="entry name" value="ACT-like_dom_sf"/>
</dbReference>
<dbReference type="InterPro" id="IPR012675">
    <property type="entry name" value="Beta-grasp_dom_sf"/>
</dbReference>
<dbReference type="InterPro" id="IPR007685">
    <property type="entry name" value="RelA_SpoT"/>
</dbReference>
<protein>
    <submittedName>
        <fullName evidence="7">GTP pyrophosphokinase</fullName>
    </submittedName>
</protein>
<dbReference type="InterPro" id="IPR006674">
    <property type="entry name" value="HD_domain"/>
</dbReference>
<evidence type="ECO:0000256" key="2">
    <source>
        <dbReference type="ARBA" id="ARBA00048244"/>
    </source>
</evidence>
<dbReference type="Pfam" id="PF02824">
    <property type="entry name" value="TGS"/>
    <property type="match status" value="1"/>
</dbReference>
<organism evidence="7 8">
    <name type="scientific">Corynebacterium mastitidis</name>
    <dbReference type="NCBI Taxonomy" id="161890"/>
    <lineage>
        <taxon>Bacteria</taxon>
        <taxon>Bacillati</taxon>
        <taxon>Actinomycetota</taxon>
        <taxon>Actinomycetes</taxon>
        <taxon>Mycobacteriales</taxon>
        <taxon>Corynebacteriaceae</taxon>
        <taxon>Corynebacterium</taxon>
    </lineage>
</organism>
<dbReference type="Gene3D" id="3.30.70.260">
    <property type="match status" value="1"/>
</dbReference>
<dbReference type="CDD" id="cd04876">
    <property type="entry name" value="ACT_RelA-SpoT"/>
    <property type="match status" value="1"/>
</dbReference>
<dbReference type="Gene3D" id="3.30.460.10">
    <property type="entry name" value="Beta Polymerase, domain 2"/>
    <property type="match status" value="1"/>
</dbReference>
<dbReference type="AlphaFoldDB" id="A0A2N0XA71"/>
<dbReference type="FunFam" id="3.10.20.30:FF:000002">
    <property type="entry name" value="GTP pyrophosphokinase (RelA/SpoT)"/>
    <property type="match status" value="1"/>
</dbReference>
<comment type="function">
    <text evidence="3">In eubacteria ppGpp (guanosine 3'-diphosphate 5'-diphosphate) is a mediator of the stringent response that coordinates a variety of cellular activities in response to changes in nutritional abundance.</text>
</comment>
<accession>A0A2N0XA71</accession>
<feature type="domain" description="ACT" evidence="4">
    <location>
        <begin position="686"/>
        <end position="760"/>
    </location>
</feature>
<proteinExistence type="inferred from homology"/>
<dbReference type="PROSITE" id="PS51831">
    <property type="entry name" value="HD"/>
    <property type="match status" value="1"/>
</dbReference>
<dbReference type="InterPro" id="IPR002912">
    <property type="entry name" value="ACT_dom"/>
</dbReference>
<dbReference type="InterPro" id="IPR004095">
    <property type="entry name" value="TGS"/>
</dbReference>
<name>A0A2N0XA71_9CORY</name>
<dbReference type="InterPro" id="IPR043519">
    <property type="entry name" value="NT_sf"/>
</dbReference>
<dbReference type="STRING" id="1121365.GCA_000375365_01557"/>
<dbReference type="SUPFAM" id="SSF81271">
    <property type="entry name" value="TGS-like"/>
    <property type="match status" value="1"/>
</dbReference>
<dbReference type="UniPathway" id="UPA00908">
    <property type="reaction ID" value="UER00884"/>
</dbReference>
<evidence type="ECO:0000256" key="3">
    <source>
        <dbReference type="RuleBase" id="RU003847"/>
    </source>
</evidence>
<evidence type="ECO:0000256" key="1">
    <source>
        <dbReference type="ARBA" id="ARBA00004976"/>
    </source>
</evidence>
<dbReference type="Pfam" id="PF04607">
    <property type="entry name" value="RelA_SpoT"/>
    <property type="match status" value="1"/>
</dbReference>
<keyword evidence="7" id="KW-0418">Kinase</keyword>
<dbReference type="FunFam" id="1.10.3210.10:FF:000001">
    <property type="entry name" value="GTP pyrophosphokinase RelA"/>
    <property type="match status" value="1"/>
</dbReference>
<dbReference type="NCBIfam" id="TIGR00691">
    <property type="entry name" value="spoT_relA"/>
    <property type="match status" value="1"/>
</dbReference>
<evidence type="ECO:0000259" key="4">
    <source>
        <dbReference type="PROSITE" id="PS51671"/>
    </source>
</evidence>
<dbReference type="CDD" id="cd00077">
    <property type="entry name" value="HDc"/>
    <property type="match status" value="1"/>
</dbReference>
<dbReference type="FunFam" id="3.30.460.10:FF:000001">
    <property type="entry name" value="GTP pyrophosphokinase RelA"/>
    <property type="match status" value="1"/>
</dbReference>
<dbReference type="RefSeq" id="WP_101172644.1">
    <property type="nucleotide sequence ID" value="NZ_JAKRKB010000001.1"/>
</dbReference>
<dbReference type="GO" id="GO:0015970">
    <property type="term" value="P:guanosine tetraphosphate biosynthetic process"/>
    <property type="evidence" value="ECO:0007669"/>
    <property type="project" value="UniProtKB-UniPathway"/>
</dbReference>
<dbReference type="InterPro" id="IPR045600">
    <property type="entry name" value="RelA/SpoT_AH_RIS"/>
</dbReference>
<dbReference type="GO" id="GO:0016301">
    <property type="term" value="F:kinase activity"/>
    <property type="evidence" value="ECO:0007669"/>
    <property type="project" value="UniProtKB-KW"/>
</dbReference>
<dbReference type="Proteomes" id="UP000233249">
    <property type="component" value="Unassembled WGS sequence"/>
</dbReference>
<evidence type="ECO:0000259" key="6">
    <source>
        <dbReference type="PROSITE" id="PS51880"/>
    </source>
</evidence>
<sequence>MTQERPNKPRAAVGVRGMSARLARSLTGHRTKVNPVLDPLLSIHRQFHPKADGEVLDRAYATAERLHEGVFRKSGEPYITHPLAVATIAAEIGMDTTTLVAALLHDTVEDTDYSLDDLTRDFGEEVARLVDGVTKLDKVALGAAAEAETIRKMIVAMSQDPRVLVIKVADRLHNMRTMRFLPPEKQAKKARQTLDVIAPLAHRLGMASVKWELEDLSFAILYPKKYDEIVRLVADRAPQRDRALAEIKEQLEDSLRENNIEAEVMGRPKHYWSIYQKMIVRGHSFDEIFDLVGVRVLVDNVHNCYAAIGVVHALFSAMPGRFKDYISAPRFGVYQSLHTTVMTNSGRPLEVQVRTHEMHYNAEFGIAAHWRYKETKGSHKGDQAEVDQMAWMRQLLDWQKEAADPNEFLDSLRYDLTAKQIFAFTPKGDVVNLPVDSTPIDFAYAVHTEVGHRCIGAKINGKLVALETKLSSGDRVEIFTSKDENAGPSRDWQDFVVSGRAKAKIRQWFSKERREEHLEAGRDALAAEVQRGGLPLHRLFTAQSMKTVAAQLHYPDVDALYTAIGAGTISAQQVAHRLMAIFGDQDAAEDELVSRTPFSEIVNAKPTATADNSGILVEGSPDVMAKLAKCCQPVPGDDIFGFVTRGGGVSVHRTDCTNAEKLRSETQRLIQVAWAGEQKGSVFSATLQVEALDREGLLMDLTRAITDQKLSVVAMNSHASEDHIATIRFTFAVSDTKQLGALVTTLRNTEGVFDVYRVTN</sequence>
<dbReference type="InterPro" id="IPR012676">
    <property type="entry name" value="TGS-like"/>
</dbReference>
<reference evidence="7 8" key="1">
    <citation type="submission" date="2017-12" db="EMBL/GenBank/DDBJ databases">
        <title>Corynebacterium mastitidis 16-1433 Genome.</title>
        <authorList>
            <person name="Gulvik C.A."/>
        </authorList>
    </citation>
    <scope>NUCLEOTIDE SEQUENCE [LARGE SCALE GENOMIC DNA]</scope>
    <source>
        <strain evidence="7 8">16-1433</strain>
    </source>
</reference>
<dbReference type="Gene3D" id="1.10.3210.10">
    <property type="entry name" value="Hypothetical protein af1432"/>
    <property type="match status" value="1"/>
</dbReference>
<dbReference type="Gene3D" id="3.10.20.30">
    <property type="match status" value="1"/>
</dbReference>
<feature type="domain" description="HD" evidence="5">
    <location>
        <begin position="78"/>
        <end position="175"/>
    </location>
</feature>
<dbReference type="Pfam" id="PF19296">
    <property type="entry name" value="RelA_AH_RIS"/>
    <property type="match status" value="1"/>
</dbReference>
<evidence type="ECO:0000259" key="5">
    <source>
        <dbReference type="PROSITE" id="PS51831"/>
    </source>
</evidence>
<dbReference type="Pfam" id="PF13328">
    <property type="entry name" value="HD_4"/>
    <property type="match status" value="1"/>
</dbReference>
<evidence type="ECO:0000313" key="8">
    <source>
        <dbReference type="Proteomes" id="UP000233249"/>
    </source>
</evidence>
<keyword evidence="7" id="KW-0808">Transferase</keyword>
<dbReference type="CDD" id="cd05399">
    <property type="entry name" value="NT_Rel-Spo_like"/>
    <property type="match status" value="1"/>
</dbReference>
<dbReference type="GO" id="GO:0005886">
    <property type="term" value="C:plasma membrane"/>
    <property type="evidence" value="ECO:0007669"/>
    <property type="project" value="TreeGrafter"/>
</dbReference>
<dbReference type="InterPro" id="IPR033655">
    <property type="entry name" value="TGS_RelA/SpoT"/>
</dbReference>